<reference evidence="2" key="1">
    <citation type="submission" date="2023-06" db="EMBL/GenBank/DDBJ databases">
        <title>Genome-scale phylogeny and comparative genomics of the fungal order Sordariales.</title>
        <authorList>
            <consortium name="Lawrence Berkeley National Laboratory"/>
            <person name="Hensen N."/>
            <person name="Bonometti L."/>
            <person name="Westerberg I."/>
            <person name="Brannstrom I.O."/>
            <person name="Guillou S."/>
            <person name="Cros-Aarteil S."/>
            <person name="Calhoun S."/>
            <person name="Haridas S."/>
            <person name="Kuo A."/>
            <person name="Mondo S."/>
            <person name="Pangilinan J."/>
            <person name="Riley R."/>
            <person name="Labutti K."/>
            <person name="Andreopoulos B."/>
            <person name="Lipzen A."/>
            <person name="Chen C."/>
            <person name="Yanf M."/>
            <person name="Daum C."/>
            <person name="Ng V."/>
            <person name="Clum A."/>
            <person name="Steindorff A."/>
            <person name="Ohm R."/>
            <person name="Martin F."/>
            <person name="Silar P."/>
            <person name="Natvig D."/>
            <person name="Lalanne C."/>
            <person name="Gautier V."/>
            <person name="Ament-Velasquez S.L."/>
            <person name="Kruys A."/>
            <person name="Hutchinson M.I."/>
            <person name="Powell A.J."/>
            <person name="Barry K."/>
            <person name="Miller A.N."/>
            <person name="Grigoriev I.V."/>
            <person name="Debuchy R."/>
            <person name="Gladieux P."/>
            <person name="Thoren M.H."/>
            <person name="Johannesson H."/>
        </authorList>
    </citation>
    <scope>NUCLEOTIDE SEQUENCE</scope>
    <source>
        <strain evidence="2">SMH4607-1</strain>
    </source>
</reference>
<accession>A0AA40BDA0</accession>
<comment type="caution">
    <text evidence="2">The sequence shown here is derived from an EMBL/GenBank/DDBJ whole genome shotgun (WGS) entry which is preliminary data.</text>
</comment>
<protein>
    <recommendedName>
        <fullName evidence="4">Serine protease</fullName>
    </recommendedName>
</protein>
<evidence type="ECO:0000313" key="3">
    <source>
        <dbReference type="Proteomes" id="UP001172102"/>
    </source>
</evidence>
<evidence type="ECO:0000256" key="1">
    <source>
        <dbReference type="SAM" id="MobiDB-lite"/>
    </source>
</evidence>
<dbReference type="InterPro" id="IPR043504">
    <property type="entry name" value="Peptidase_S1_PA_chymotrypsin"/>
</dbReference>
<name>A0AA40BDA0_9PEZI</name>
<feature type="region of interest" description="Disordered" evidence="1">
    <location>
        <begin position="1"/>
        <end position="35"/>
    </location>
</feature>
<dbReference type="EMBL" id="JAUKUA010000001">
    <property type="protein sequence ID" value="KAK0732152.1"/>
    <property type="molecule type" value="Genomic_DNA"/>
</dbReference>
<dbReference type="InterPro" id="IPR009003">
    <property type="entry name" value="Peptidase_S1_PA"/>
</dbReference>
<organism evidence="2 3">
    <name type="scientific">Lasiosphaeris hirsuta</name>
    <dbReference type="NCBI Taxonomy" id="260670"/>
    <lineage>
        <taxon>Eukaryota</taxon>
        <taxon>Fungi</taxon>
        <taxon>Dikarya</taxon>
        <taxon>Ascomycota</taxon>
        <taxon>Pezizomycotina</taxon>
        <taxon>Sordariomycetes</taxon>
        <taxon>Sordariomycetidae</taxon>
        <taxon>Sordariales</taxon>
        <taxon>Lasiosphaeriaceae</taxon>
        <taxon>Lasiosphaeris</taxon>
    </lineage>
</organism>
<dbReference type="Proteomes" id="UP001172102">
    <property type="component" value="Unassembled WGS sequence"/>
</dbReference>
<gene>
    <name evidence="2" type="ORF">B0H67DRAFT_566763</name>
</gene>
<evidence type="ECO:0008006" key="4">
    <source>
        <dbReference type="Google" id="ProtNLM"/>
    </source>
</evidence>
<proteinExistence type="predicted"/>
<dbReference type="AlphaFoldDB" id="A0AA40BDA0"/>
<sequence length="94" mass="9678">MGCEAEGWEGVEGGAGPIRTDADATPGNSGGPLWRRGGEGVWAFGVLSMTSSRDTSFAGGRNWVRAVRRVKGRGSGIVVDRLDQVEEDAGGNGG</sequence>
<dbReference type="SUPFAM" id="SSF50494">
    <property type="entry name" value="Trypsin-like serine proteases"/>
    <property type="match status" value="1"/>
</dbReference>
<keyword evidence="3" id="KW-1185">Reference proteome</keyword>
<evidence type="ECO:0000313" key="2">
    <source>
        <dbReference type="EMBL" id="KAK0732152.1"/>
    </source>
</evidence>
<dbReference type="Gene3D" id="2.40.10.10">
    <property type="entry name" value="Trypsin-like serine proteases"/>
    <property type="match status" value="1"/>
</dbReference>